<evidence type="ECO:0000313" key="1">
    <source>
        <dbReference type="EMBL" id="MEX3936339.1"/>
    </source>
</evidence>
<dbReference type="Proteomes" id="UP001558850">
    <property type="component" value="Unassembled WGS sequence"/>
</dbReference>
<reference evidence="1" key="1">
    <citation type="submission" date="2024-07" db="EMBL/GenBank/DDBJ databases">
        <title>A survey of Mimosa microsymbionts across Brazilian biomes reveals a high diversity of Paraburkholderia nodulating endemic species, but also that Cupriavidus is common as a symbiont of widespread species.</title>
        <authorList>
            <person name="Rouws L."/>
            <person name="Barauna A."/>
            <person name="Beukes C."/>
            <person name="Rouws J.R.C."/>
            <person name="De Faria S.M."/>
            <person name="Gross E."/>
            <person name="Bueno Dos Reis Junior F."/>
            <person name="Simon M.F."/>
            <person name="Maluk M."/>
            <person name="Odee D.W."/>
            <person name="Kenicer G."/>
            <person name="Young J.P.W."/>
            <person name="Reis V.M."/>
            <person name="Zilli J."/>
            <person name="James E.K."/>
        </authorList>
    </citation>
    <scope>NUCLEOTIDE SEQUENCE</scope>
    <source>
        <strain evidence="1">EG181B</strain>
    </source>
</reference>
<keyword evidence="2" id="KW-1185">Reference proteome</keyword>
<organism evidence="1 2">
    <name type="scientific">Paraburkholderia phymatum</name>
    <dbReference type="NCBI Taxonomy" id="148447"/>
    <lineage>
        <taxon>Bacteria</taxon>
        <taxon>Pseudomonadati</taxon>
        <taxon>Pseudomonadota</taxon>
        <taxon>Betaproteobacteria</taxon>
        <taxon>Burkholderiales</taxon>
        <taxon>Burkholderiaceae</taxon>
        <taxon>Paraburkholderia</taxon>
    </lineage>
</organism>
<name>A0ACC6U9M2_9BURK</name>
<dbReference type="EMBL" id="JBFRCH010000030">
    <property type="protein sequence ID" value="MEX3936339.1"/>
    <property type="molecule type" value="Genomic_DNA"/>
</dbReference>
<protein>
    <submittedName>
        <fullName evidence="1">Uncharacterized protein</fullName>
    </submittedName>
</protein>
<gene>
    <name evidence="1" type="ORF">AB4Y32_31915</name>
</gene>
<sequence length="154" mass="15878">MNILDSTFVLGLDSGLCCLIVGITALPWSTRLKLALAFGIWDMCGSLAGAVCCDMVPAPPALAIWLCCAVLLGLAARVGVRWINVLPAVLSLDNLAAGAGVNDAIADGVSSATLALLGLSVGAILFRLFSGAWPQALDADRLRALEADGLKEEQ</sequence>
<evidence type="ECO:0000313" key="2">
    <source>
        <dbReference type="Proteomes" id="UP001558850"/>
    </source>
</evidence>
<accession>A0ACC6U9M2</accession>
<comment type="caution">
    <text evidence="1">The sequence shown here is derived from an EMBL/GenBank/DDBJ whole genome shotgun (WGS) entry which is preliminary data.</text>
</comment>
<proteinExistence type="predicted"/>